<evidence type="ECO:0000256" key="2">
    <source>
        <dbReference type="ARBA" id="ARBA00022723"/>
    </source>
</evidence>
<keyword evidence="5" id="KW-1185">Reference proteome</keyword>
<evidence type="ECO:0000313" key="5">
    <source>
        <dbReference type="Proteomes" id="UP001595476"/>
    </source>
</evidence>
<proteinExistence type="inferred from homology"/>
<dbReference type="EMBL" id="JBHRSZ010000002">
    <property type="protein sequence ID" value="MFC3150064.1"/>
    <property type="molecule type" value="Genomic_DNA"/>
</dbReference>
<evidence type="ECO:0000259" key="3">
    <source>
        <dbReference type="Pfam" id="PF01557"/>
    </source>
</evidence>
<gene>
    <name evidence="4" type="ORF">ACFOEK_03410</name>
</gene>
<dbReference type="Pfam" id="PF01557">
    <property type="entry name" value="FAA_hydrolase"/>
    <property type="match status" value="1"/>
</dbReference>
<dbReference type="InterPro" id="IPR036663">
    <property type="entry name" value="Fumarylacetoacetase_C_sf"/>
</dbReference>
<comment type="caution">
    <text evidence="4">The sequence shown here is derived from an EMBL/GenBank/DDBJ whole genome shotgun (WGS) entry which is preliminary data.</text>
</comment>
<dbReference type="PANTHER" id="PTHR42796">
    <property type="entry name" value="FUMARYLACETOACETATE HYDROLASE DOMAIN-CONTAINING PROTEIN 2A-RELATED"/>
    <property type="match status" value="1"/>
</dbReference>
<reference evidence="5" key="1">
    <citation type="journal article" date="2019" name="Int. J. Syst. Evol. Microbiol.">
        <title>The Global Catalogue of Microorganisms (GCM) 10K type strain sequencing project: providing services to taxonomists for standard genome sequencing and annotation.</title>
        <authorList>
            <consortium name="The Broad Institute Genomics Platform"/>
            <consortium name="The Broad Institute Genome Sequencing Center for Infectious Disease"/>
            <person name="Wu L."/>
            <person name="Ma J."/>
        </authorList>
    </citation>
    <scope>NUCLEOTIDE SEQUENCE [LARGE SCALE GENOMIC DNA]</scope>
    <source>
        <strain evidence="5">KCTC 52438</strain>
    </source>
</reference>
<dbReference type="Proteomes" id="UP001595476">
    <property type="component" value="Unassembled WGS sequence"/>
</dbReference>
<dbReference type="Gene3D" id="3.90.850.10">
    <property type="entry name" value="Fumarylacetoacetase-like, C-terminal domain"/>
    <property type="match status" value="1"/>
</dbReference>
<dbReference type="PANTHER" id="PTHR42796:SF4">
    <property type="entry name" value="FUMARYLACETOACETATE HYDROLASE DOMAIN-CONTAINING PROTEIN 2A"/>
    <property type="match status" value="1"/>
</dbReference>
<organism evidence="4 5">
    <name type="scientific">Litoribrevibacter euphylliae</name>
    <dbReference type="NCBI Taxonomy" id="1834034"/>
    <lineage>
        <taxon>Bacteria</taxon>
        <taxon>Pseudomonadati</taxon>
        <taxon>Pseudomonadota</taxon>
        <taxon>Gammaproteobacteria</taxon>
        <taxon>Oceanospirillales</taxon>
        <taxon>Oceanospirillaceae</taxon>
        <taxon>Litoribrevibacter</taxon>
    </lineage>
</organism>
<protein>
    <submittedName>
        <fullName evidence="4">Fumarylacetoacetate hydrolase family protein</fullName>
    </submittedName>
</protein>
<evidence type="ECO:0000256" key="1">
    <source>
        <dbReference type="ARBA" id="ARBA00010211"/>
    </source>
</evidence>
<accession>A0ABV7H842</accession>
<sequence>MTKDTDNTESLYPIEGDYPDTTNFLEQGKALAFAMIKDPALRKLPKLDTTEIELLSPITAPCRLICQGANYPSSRRELGMDPEDKSFNSLFHKSDASLSGPYDDIIKPDHVQLLDYELELAIVLGQSIESPQIITQQNLHQYVAGIVMVQDVTARDIQIPEGQFFKGKSYRTFCPTGPYLCLLEPHEMHYLSQCQLKLSVNDELRQIDNSQNLIFKPEESLSELSHITNLSPGDMLLTGSPGGCALSVPPAPLVKLMGLLPERLKWQAFIKRQRANPQYLKAGDQIVASIGSADGEVNLGTQINRVCGG</sequence>
<dbReference type="SUPFAM" id="SSF56529">
    <property type="entry name" value="FAH"/>
    <property type="match status" value="1"/>
</dbReference>
<dbReference type="RefSeq" id="WP_386716178.1">
    <property type="nucleotide sequence ID" value="NZ_JBHRSZ010000002.1"/>
</dbReference>
<keyword evidence="2" id="KW-0479">Metal-binding</keyword>
<feature type="domain" description="Fumarylacetoacetase-like C-terminal" evidence="3">
    <location>
        <begin position="64"/>
        <end position="306"/>
    </location>
</feature>
<dbReference type="InterPro" id="IPR051121">
    <property type="entry name" value="FAH"/>
</dbReference>
<dbReference type="InterPro" id="IPR011234">
    <property type="entry name" value="Fumarylacetoacetase-like_C"/>
</dbReference>
<comment type="similarity">
    <text evidence="1">Belongs to the FAH family.</text>
</comment>
<keyword evidence="4" id="KW-0378">Hydrolase</keyword>
<evidence type="ECO:0000313" key="4">
    <source>
        <dbReference type="EMBL" id="MFC3150064.1"/>
    </source>
</evidence>
<dbReference type="GO" id="GO:0016787">
    <property type="term" value="F:hydrolase activity"/>
    <property type="evidence" value="ECO:0007669"/>
    <property type="project" value="UniProtKB-KW"/>
</dbReference>
<name>A0ABV7H842_9GAMM</name>